<protein>
    <submittedName>
        <fullName evidence="2">Uncharacterized protein</fullName>
    </submittedName>
</protein>
<comment type="caution">
    <text evidence="2">The sequence shown here is derived from an EMBL/GenBank/DDBJ whole genome shotgun (WGS) entry which is preliminary data.</text>
</comment>
<dbReference type="Proteomes" id="UP000321083">
    <property type="component" value="Unassembled WGS sequence"/>
</dbReference>
<name>A0A5C6M3A8_9PLAN</name>
<evidence type="ECO:0000313" key="3">
    <source>
        <dbReference type="Proteomes" id="UP000321083"/>
    </source>
</evidence>
<evidence type="ECO:0000313" key="1">
    <source>
        <dbReference type="EMBL" id="TWW09182.1"/>
    </source>
</evidence>
<organism evidence="2 3">
    <name type="scientific">Planctomyces bekefii</name>
    <dbReference type="NCBI Taxonomy" id="1653850"/>
    <lineage>
        <taxon>Bacteria</taxon>
        <taxon>Pseudomonadati</taxon>
        <taxon>Planctomycetota</taxon>
        <taxon>Planctomycetia</taxon>
        <taxon>Planctomycetales</taxon>
        <taxon>Planctomycetaceae</taxon>
        <taxon>Planctomyces</taxon>
    </lineage>
</organism>
<sequence length="35" mass="3948">MTDYSNIVKELVAFHGKKALANVRQYGSKPLQVLK</sequence>
<reference evidence="2 3" key="2">
    <citation type="submission" date="2019-08" db="EMBL/GenBank/DDBJ databases">
        <authorList>
            <person name="Henke P."/>
        </authorList>
    </citation>
    <scope>NUCLEOTIDE SEQUENCE [LARGE SCALE GENOMIC DNA]</scope>
    <source>
        <strain evidence="2">Phe10_nw2017</strain>
    </source>
</reference>
<dbReference type="AlphaFoldDB" id="A0A5C6M3A8"/>
<reference evidence="2 3" key="1">
    <citation type="submission" date="2019-08" db="EMBL/GenBank/DDBJ databases">
        <title>100 year-old enigma solved: identification of Planctomyces bekefii, the type genus and species of the phylum Planctomycetes.</title>
        <authorList>
            <person name="Svetlana D.N."/>
            <person name="Overmann J."/>
        </authorList>
    </citation>
    <scope>NUCLEOTIDE SEQUENCE [LARGE SCALE GENOMIC DNA]</scope>
    <source>
        <strain evidence="2">Phe10_nw2017</strain>
    </source>
</reference>
<proteinExistence type="predicted"/>
<dbReference type="EMBL" id="SRHE01000356">
    <property type="protein sequence ID" value="TWW09182.1"/>
    <property type="molecule type" value="Genomic_DNA"/>
</dbReference>
<feature type="non-terminal residue" evidence="2">
    <location>
        <position position="35"/>
    </location>
</feature>
<accession>A0A5C6M3A8</accession>
<keyword evidence="3" id="KW-1185">Reference proteome</keyword>
<evidence type="ECO:0000313" key="2">
    <source>
        <dbReference type="EMBL" id="TWW09186.1"/>
    </source>
</evidence>
<dbReference type="EMBL" id="SRHE01000356">
    <property type="protein sequence ID" value="TWW09186.1"/>
    <property type="molecule type" value="Genomic_DNA"/>
</dbReference>
<gene>
    <name evidence="1" type="ORF">E3A20_16850</name>
    <name evidence="2" type="ORF">E3A20_16890</name>
</gene>